<dbReference type="SUPFAM" id="SSF52047">
    <property type="entry name" value="RNI-like"/>
    <property type="match status" value="1"/>
</dbReference>
<evidence type="ECO:0000313" key="1">
    <source>
        <dbReference type="EMBL" id="KAF9548782.1"/>
    </source>
</evidence>
<evidence type="ECO:0000313" key="2">
    <source>
        <dbReference type="Proteomes" id="UP000723463"/>
    </source>
</evidence>
<protein>
    <recommendedName>
        <fullName evidence="3">F-box domain-containing protein</fullName>
    </recommendedName>
</protein>
<dbReference type="EMBL" id="JAAAXW010000026">
    <property type="protein sequence ID" value="KAF9548782.1"/>
    <property type="molecule type" value="Genomic_DNA"/>
</dbReference>
<sequence length="605" mass="67588">MKNTYSTRTLAIPELVQEIVDHLTLHDLTQLVRVSKEWHYAYTPHIWRDIKIFATQQQSAFVEPAAQEALIRNRDLVRLFWCRASSSANPFAAVGNTYRQQPLRLTDICFQTETYDTEDQEPLFECLIVVLEQCPFLVVLDIPTPPPAGVVVENLLKCIAKSLPRLRRLTLFTEDEPFVLPYAVKEFLETVSTQLEYLSMGIEFCHGDNTVSTAALDRLVQGSRLHPKLKCLSLYMDFSGDKGMTIFPLVLSGFLRGCTNLEVIDNRRHQSAPWASWVWNYPPLIGILESLLGVRWRQFHVGQAGSPRSDEVISTAITSIISSTGVVTPTTSSSSLVQEAWCGINIDKCPSSMALTNSAILSAVTTQSHGPYVIHVDNSDTMKSSDVQMILRRGRSLRCLSSRLPPTILVTDMISSPPWSCRWITYLGIQISGIPRPDIYTDYKNSLAPTLLGVSMKQSRVIQRQVYAQLGQLTFLRTLSLGADSPATELCVSTDMNRTPVFFDRRLQLSCLEMTLESGLGLLAGLRDLEWLTVANMDHRIGVAELQWMEKSWPSIREVKGLVRCRNGDKFQGGRTVPSGSIVAPGRACGSKVEVLDCPVNFTIS</sequence>
<dbReference type="Proteomes" id="UP000723463">
    <property type="component" value="Unassembled WGS sequence"/>
</dbReference>
<accession>A0A9P6K6K7</accession>
<dbReference type="AlphaFoldDB" id="A0A9P6K6K7"/>
<proteinExistence type="predicted"/>
<organism evidence="1 2">
    <name type="scientific">Mortierella hygrophila</name>
    <dbReference type="NCBI Taxonomy" id="979708"/>
    <lineage>
        <taxon>Eukaryota</taxon>
        <taxon>Fungi</taxon>
        <taxon>Fungi incertae sedis</taxon>
        <taxon>Mucoromycota</taxon>
        <taxon>Mortierellomycotina</taxon>
        <taxon>Mortierellomycetes</taxon>
        <taxon>Mortierellales</taxon>
        <taxon>Mortierellaceae</taxon>
        <taxon>Mortierella</taxon>
    </lineage>
</organism>
<name>A0A9P6K6K7_9FUNG</name>
<keyword evidence="2" id="KW-1185">Reference proteome</keyword>
<comment type="caution">
    <text evidence="1">The sequence shown here is derived from an EMBL/GenBank/DDBJ whole genome shotgun (WGS) entry which is preliminary data.</text>
</comment>
<dbReference type="Gene3D" id="3.80.10.10">
    <property type="entry name" value="Ribonuclease Inhibitor"/>
    <property type="match status" value="1"/>
</dbReference>
<reference evidence="1" key="1">
    <citation type="journal article" date="2020" name="Fungal Divers.">
        <title>Resolving the Mortierellaceae phylogeny through synthesis of multi-gene phylogenetics and phylogenomics.</title>
        <authorList>
            <person name="Vandepol N."/>
            <person name="Liber J."/>
            <person name="Desiro A."/>
            <person name="Na H."/>
            <person name="Kennedy M."/>
            <person name="Barry K."/>
            <person name="Grigoriev I.V."/>
            <person name="Miller A.N."/>
            <person name="O'Donnell K."/>
            <person name="Stajich J.E."/>
            <person name="Bonito G."/>
        </authorList>
    </citation>
    <scope>NUCLEOTIDE SEQUENCE</scope>
    <source>
        <strain evidence="1">NRRL 2591</strain>
    </source>
</reference>
<gene>
    <name evidence="1" type="ORF">EC957_005716</name>
</gene>
<dbReference type="InterPro" id="IPR032675">
    <property type="entry name" value="LRR_dom_sf"/>
</dbReference>
<evidence type="ECO:0008006" key="3">
    <source>
        <dbReference type="Google" id="ProtNLM"/>
    </source>
</evidence>